<dbReference type="Proteomes" id="UP000218620">
    <property type="component" value="Unassembled WGS sequence"/>
</dbReference>
<evidence type="ECO:0000259" key="1">
    <source>
        <dbReference type="Pfam" id="PF13977"/>
    </source>
</evidence>
<dbReference type="Gene3D" id="1.10.357.10">
    <property type="entry name" value="Tetracycline Repressor, domain 2"/>
    <property type="match status" value="1"/>
</dbReference>
<name>A0A2A3YV72_BREAU</name>
<organism evidence="2 3">
    <name type="scientific">Brevibacterium aurantiacum</name>
    <dbReference type="NCBI Taxonomy" id="273384"/>
    <lineage>
        <taxon>Bacteria</taxon>
        <taxon>Bacillati</taxon>
        <taxon>Actinomycetota</taxon>
        <taxon>Actinomycetes</taxon>
        <taxon>Micrococcales</taxon>
        <taxon>Brevibacteriaceae</taxon>
        <taxon>Brevibacterium</taxon>
    </lineage>
</organism>
<proteinExistence type="predicted"/>
<reference evidence="2 3" key="1">
    <citation type="journal article" date="2017" name="Elife">
        <title>Extensive horizontal gene transfer in cheese-associated bacteria.</title>
        <authorList>
            <person name="Bonham K.S."/>
            <person name="Wolfe B.E."/>
            <person name="Dutton R.J."/>
        </authorList>
    </citation>
    <scope>NUCLEOTIDE SEQUENCE [LARGE SCALE GENOMIC DNA]</scope>
    <source>
        <strain evidence="2 3">962_8</strain>
    </source>
</reference>
<protein>
    <recommendedName>
        <fullName evidence="1">BetI-type transcriptional repressor C-terminal domain-containing protein</fullName>
    </recommendedName>
</protein>
<dbReference type="Pfam" id="PF13977">
    <property type="entry name" value="TetR_C_6"/>
    <property type="match status" value="1"/>
</dbReference>
<dbReference type="EMBL" id="NRGQ01000007">
    <property type="protein sequence ID" value="PCC43168.1"/>
    <property type="molecule type" value="Genomic_DNA"/>
</dbReference>
<dbReference type="AlphaFoldDB" id="A0A2A3YV72"/>
<sequence>MSPRDRVAAIEEEARQQALEAGLQALTHRSLATRLGVSHSLIVHYISDLEEFRAQTYSKLILAELSSIERAVAPVPTGIGKLVELVRLLSVTGREETASLWLDGWTIGRLNALMAAEVRSAMHAWQDFIEELLSAGVHAGEFEIDDVSGCAWEIIALFDGLNSHMLVAFGAPNEYKLRMAAPIESRLGLQPGTLTSATKFKGEDRS</sequence>
<accession>A0A2A3YV72</accession>
<feature type="domain" description="BetI-type transcriptional repressor C-terminal" evidence="1">
    <location>
        <begin position="93"/>
        <end position="171"/>
    </location>
</feature>
<evidence type="ECO:0000313" key="2">
    <source>
        <dbReference type="EMBL" id="PCC43168.1"/>
    </source>
</evidence>
<dbReference type="SUPFAM" id="SSF48498">
    <property type="entry name" value="Tetracyclin repressor-like, C-terminal domain"/>
    <property type="match status" value="1"/>
</dbReference>
<gene>
    <name evidence="2" type="ORF">CIK65_07665</name>
</gene>
<dbReference type="InterPro" id="IPR039538">
    <property type="entry name" value="BetI_C"/>
</dbReference>
<dbReference type="InterPro" id="IPR036271">
    <property type="entry name" value="Tet_transcr_reg_TetR-rel_C_sf"/>
</dbReference>
<dbReference type="InterPro" id="IPR009057">
    <property type="entry name" value="Homeodomain-like_sf"/>
</dbReference>
<dbReference type="SUPFAM" id="SSF46689">
    <property type="entry name" value="Homeodomain-like"/>
    <property type="match status" value="1"/>
</dbReference>
<evidence type="ECO:0000313" key="3">
    <source>
        <dbReference type="Proteomes" id="UP000218620"/>
    </source>
</evidence>
<comment type="caution">
    <text evidence="2">The sequence shown here is derived from an EMBL/GenBank/DDBJ whole genome shotgun (WGS) entry which is preliminary data.</text>
</comment>